<evidence type="ECO:0000313" key="2">
    <source>
        <dbReference type="Proteomes" id="UP000263486"/>
    </source>
</evidence>
<protein>
    <recommendedName>
        <fullName evidence="3">Regulatory protein RecX</fullName>
    </recommendedName>
</protein>
<proteinExistence type="predicted"/>
<dbReference type="EMBL" id="QUAJ01000007">
    <property type="protein sequence ID" value="REI41924.1"/>
    <property type="molecule type" value="Genomic_DNA"/>
</dbReference>
<dbReference type="RefSeq" id="WP_114641920.1">
    <property type="nucleotide sequence ID" value="NZ_JAACIO010000006.1"/>
</dbReference>
<comment type="caution">
    <text evidence="1">The sequence shown here is derived from an EMBL/GenBank/DDBJ whole genome shotgun (WGS) entry which is preliminary data.</text>
</comment>
<dbReference type="InterPro" id="IPR009444">
    <property type="entry name" value="Conjugal_tfr_TraD_a-type"/>
</dbReference>
<sequence>MKNYTNLSLREEQIIYKLKILSMKKNKILQKNKYKSRKDRGRKLLMIGILMEKAGILSQDKEVLLGYFLEFKKRSQLKILEPRGKQLLKKEGIGEKILFHLTMKEKKERAHKLISKGALIEKAGLLKENKAILGGYFLEFHNCNNYELQRFYEIGIVEFKKHKN</sequence>
<evidence type="ECO:0000313" key="1">
    <source>
        <dbReference type="EMBL" id="REI41924.1"/>
    </source>
</evidence>
<keyword evidence="2" id="KW-1185">Reference proteome</keyword>
<accession>A0ABX9KID7</accession>
<reference evidence="1 2" key="1">
    <citation type="submission" date="2018-08" db="EMBL/GenBank/DDBJ databases">
        <title>Draft genome sequence of Psychrilyobacter sp. strain SD5 isolated from Black Sea water.</title>
        <authorList>
            <person name="Yadav S."/>
            <person name="Villanueva L."/>
            <person name="Damste J.S.S."/>
        </authorList>
    </citation>
    <scope>NUCLEOTIDE SEQUENCE [LARGE SCALE GENOMIC DNA]</scope>
    <source>
        <strain evidence="1 2">SD5</strain>
    </source>
</reference>
<organism evidence="1 2">
    <name type="scientific">Psychrilyobacter piezotolerans</name>
    <dbReference type="NCBI Taxonomy" id="2293438"/>
    <lineage>
        <taxon>Bacteria</taxon>
        <taxon>Fusobacteriati</taxon>
        <taxon>Fusobacteriota</taxon>
        <taxon>Fusobacteriia</taxon>
        <taxon>Fusobacteriales</taxon>
        <taxon>Fusobacteriaceae</taxon>
        <taxon>Psychrilyobacter</taxon>
    </lineage>
</organism>
<evidence type="ECO:0008006" key="3">
    <source>
        <dbReference type="Google" id="ProtNLM"/>
    </source>
</evidence>
<dbReference type="Pfam" id="PF06412">
    <property type="entry name" value="TraD"/>
    <property type="match status" value="2"/>
</dbReference>
<dbReference type="Proteomes" id="UP000263486">
    <property type="component" value="Unassembled WGS sequence"/>
</dbReference>
<gene>
    <name evidence="1" type="ORF">DYH56_05795</name>
</gene>
<name>A0ABX9KID7_9FUSO</name>